<gene>
    <name evidence="3" type="ORF">GCM10011322_33920</name>
</gene>
<accession>A0A917QCU7</accession>
<reference evidence="3 4" key="1">
    <citation type="journal article" date="2014" name="Int. J. Syst. Evol. Microbiol.">
        <title>Complete genome sequence of Corynebacterium casei LMG S-19264T (=DSM 44701T), isolated from a smear-ripened cheese.</title>
        <authorList>
            <consortium name="US DOE Joint Genome Institute (JGI-PGF)"/>
            <person name="Walter F."/>
            <person name="Albersmeier A."/>
            <person name="Kalinowski J."/>
            <person name="Ruckert C."/>
        </authorList>
    </citation>
    <scope>NUCLEOTIDE SEQUENCE [LARGE SCALE GENOMIC DNA]</scope>
    <source>
        <strain evidence="3 4">CGMCC 1.9161</strain>
    </source>
</reference>
<feature type="chain" id="PRO_5038139630" description="ABC transporter substrate-binding protein" evidence="2">
    <location>
        <begin position="24"/>
        <end position="321"/>
    </location>
</feature>
<comment type="caution">
    <text evidence="3">The sequence shown here is derived from an EMBL/GenBank/DDBJ whole genome shotgun (WGS) entry which is preliminary data.</text>
</comment>
<name>A0A917QCU7_9HYPH</name>
<proteinExistence type="predicted"/>
<evidence type="ECO:0000313" key="3">
    <source>
        <dbReference type="EMBL" id="GGK44065.1"/>
    </source>
</evidence>
<dbReference type="EMBL" id="BMMF01000010">
    <property type="protein sequence ID" value="GGK44065.1"/>
    <property type="molecule type" value="Genomic_DNA"/>
</dbReference>
<dbReference type="InterPro" id="IPR038404">
    <property type="entry name" value="TRAP_DctP_sf"/>
</dbReference>
<dbReference type="Pfam" id="PF03480">
    <property type="entry name" value="DctP"/>
    <property type="match status" value="1"/>
</dbReference>
<feature type="signal peptide" evidence="2">
    <location>
        <begin position="1"/>
        <end position="23"/>
    </location>
</feature>
<dbReference type="Proteomes" id="UP000600449">
    <property type="component" value="Unassembled WGS sequence"/>
</dbReference>
<keyword evidence="1 2" id="KW-0732">Signal</keyword>
<keyword evidence="4" id="KW-1185">Reference proteome</keyword>
<dbReference type="AlphaFoldDB" id="A0A917QCU7"/>
<dbReference type="Gene3D" id="3.40.190.170">
    <property type="entry name" value="Bacterial extracellular solute-binding protein, family 7"/>
    <property type="match status" value="1"/>
</dbReference>
<dbReference type="PANTHER" id="PTHR33376">
    <property type="match status" value="1"/>
</dbReference>
<evidence type="ECO:0008006" key="5">
    <source>
        <dbReference type="Google" id="ProtNLM"/>
    </source>
</evidence>
<dbReference type="PANTHER" id="PTHR33376:SF5">
    <property type="entry name" value="EXTRACYTOPLASMIC SOLUTE RECEPTOR PROTEIN"/>
    <property type="match status" value="1"/>
</dbReference>
<evidence type="ECO:0000256" key="1">
    <source>
        <dbReference type="ARBA" id="ARBA00022729"/>
    </source>
</evidence>
<dbReference type="InterPro" id="IPR018389">
    <property type="entry name" value="DctP_fam"/>
</dbReference>
<dbReference type="NCBIfam" id="NF037995">
    <property type="entry name" value="TRAP_S1"/>
    <property type="match status" value="1"/>
</dbReference>
<dbReference type="RefSeq" id="WP_188914439.1">
    <property type="nucleotide sequence ID" value="NZ_BMMF01000010.1"/>
</dbReference>
<evidence type="ECO:0000256" key="2">
    <source>
        <dbReference type="SAM" id="SignalP"/>
    </source>
</evidence>
<dbReference type="GO" id="GO:0055085">
    <property type="term" value="P:transmembrane transport"/>
    <property type="evidence" value="ECO:0007669"/>
    <property type="project" value="InterPro"/>
</dbReference>
<sequence length="321" mass="34981">MHARSLLVAAALAALTAAAPAAAQDKTLRVGTFLAPQGVWHGPLAHLIETVNAKDVGLTLELVADPSSVSPFQLGNAVQGGVVDMAYISGAFYTALVPESDANKLFNIPVQELRENGAMELLDEIHRERMGAVFLGKLGDGIQYHLYSSKPLESTDLSGWNMRGTPLYRPFLEALGANVVQMQGSEVYPAMEGGVIEGYAWPLWGIGDLGLLEVTEHRVEPGFYNAEISVIMNENSWNGLTPEQQAALTEAMIETEAWFIDYRNEVDAAQRALQDEAGIEVITFSEEENAKMVQTADDAGWAVVIQNSPQYGERIKELTYR</sequence>
<organism evidence="3 4">
    <name type="scientific">Salinarimonas ramus</name>
    <dbReference type="NCBI Taxonomy" id="690164"/>
    <lineage>
        <taxon>Bacteria</taxon>
        <taxon>Pseudomonadati</taxon>
        <taxon>Pseudomonadota</taxon>
        <taxon>Alphaproteobacteria</taxon>
        <taxon>Hyphomicrobiales</taxon>
        <taxon>Salinarimonadaceae</taxon>
        <taxon>Salinarimonas</taxon>
    </lineage>
</organism>
<evidence type="ECO:0000313" key="4">
    <source>
        <dbReference type="Proteomes" id="UP000600449"/>
    </source>
</evidence>
<protein>
    <recommendedName>
        <fullName evidence="5">ABC transporter substrate-binding protein</fullName>
    </recommendedName>
</protein>